<dbReference type="InterPro" id="IPR009628">
    <property type="entry name" value="Phage_tape_measure_N"/>
</dbReference>
<evidence type="ECO:0000313" key="2">
    <source>
        <dbReference type="EMBL" id="AKJ74007.1"/>
    </source>
</evidence>
<dbReference type="Pfam" id="PF06791">
    <property type="entry name" value="TMP_2"/>
    <property type="match status" value="1"/>
</dbReference>
<dbReference type="EMBL" id="KR296690">
    <property type="protein sequence ID" value="AKJ74007.1"/>
    <property type="molecule type" value="Genomic_DNA"/>
</dbReference>
<sequence>MKAAQLGVSAQAAPFIAQLKAQEKQMNLTGISAGQYKQAMAQLPAQITDVVTSLASGMPVWLVAIQQGGQIKDSFGGVGNTFKALLSFLNPVTLDLQP</sequence>
<evidence type="ECO:0000259" key="1">
    <source>
        <dbReference type="Pfam" id="PF06791"/>
    </source>
</evidence>
<dbReference type="Proteomes" id="UP000202469">
    <property type="component" value="Genome"/>
</dbReference>
<reference evidence="2 3" key="1">
    <citation type="journal article" date="2016" name="Virus Genes">
        <title>Genomic characterization of Salmonella bacteriophages isolated from India.</title>
        <authorList>
            <person name="Karpe Y.A."/>
            <person name="Kanade G.D."/>
            <person name="Pingale K.D."/>
            <person name="Arankalle V.A."/>
            <person name="Banerjee K."/>
        </authorList>
    </citation>
    <scope>NUCLEOTIDE SEQUENCE [LARGE SCALE GENOMIC DNA]</scope>
</reference>
<evidence type="ECO:0000313" key="3">
    <source>
        <dbReference type="Proteomes" id="UP000202469"/>
    </source>
</evidence>
<dbReference type="OrthoDB" id="127at10239"/>
<proteinExistence type="predicted"/>
<protein>
    <submittedName>
        <fullName evidence="2">Tail fiber</fullName>
    </submittedName>
</protein>
<dbReference type="RefSeq" id="YP_009223457.1">
    <property type="nucleotide sequence ID" value="NC_029071.1"/>
</dbReference>
<feature type="domain" description="Bacteriophage tail tape measure N-terminal" evidence="1">
    <location>
        <begin position="25"/>
        <end position="95"/>
    </location>
</feature>
<name>A0A0N7CFH7_9CAUD</name>
<organism evidence="2 3">
    <name type="scientific">Salmonella phage 36</name>
    <dbReference type="NCBI Taxonomy" id="1654889"/>
    <lineage>
        <taxon>Viruses</taxon>
        <taxon>Duplodnaviria</taxon>
        <taxon>Heunggongvirae</taxon>
        <taxon>Uroviricota</taxon>
        <taxon>Caudoviricetes</taxon>
        <taxon>Drexlerviridae</taxon>
        <taxon>Tempevirinae</taxon>
        <taxon>Tlsvirus</taxon>
        <taxon>Tlsvirus tv36</taxon>
    </lineage>
</organism>
<dbReference type="GeneID" id="26794545"/>
<accession>A0A0N7CFH7</accession>
<gene>
    <name evidence="2" type="ORF">SP36_35</name>
</gene>
<dbReference type="KEGG" id="vg:26794545"/>